<dbReference type="PANTHER" id="PTHR33121">
    <property type="entry name" value="CYCLIC DI-GMP PHOSPHODIESTERASE PDEF"/>
    <property type="match status" value="1"/>
</dbReference>
<evidence type="ECO:0000313" key="3">
    <source>
        <dbReference type="Proteomes" id="UP000199561"/>
    </source>
</evidence>
<sequence>MGRDYMSSDQRYIFVVQLNQPEQFKAIFGEAIVKFAYADLTRDLQQLSENLLQKYQLYGPIVTEYFGRWFRLFGPKKSLMPFDMLEQIPLLQEVGMAKMHQLLLANFGQATGSRQDFRVLILPAPEEVHREAINQAIDLALLTPPEAVSSLHSAESQALLQLLIEGDRLTSYFQPIYSLTDQKIVGYEALTRGPADSALYSADALFTAARQFGMTQLLEFACLKRSIDWLIHIPEPFWISVNLGPELFMSTQFQQYLANPQIVPLLTRVVFELTEHLPIESAIKLHSVLTELRNARFKLSLDDTGCGFFDLSTVEALRPEIIKLCITVISRIGRKDGVERDIARTIQAITRLGGITLGEGVENALQAEVLKQCGAGLAQGNYFGLPKPAHELFTTQDD</sequence>
<name>A0A1I4KWD5_9PROT</name>
<accession>A0A1I4KWD5</accession>
<dbReference type="InterPro" id="IPR035919">
    <property type="entry name" value="EAL_sf"/>
</dbReference>
<evidence type="ECO:0000313" key="2">
    <source>
        <dbReference type="EMBL" id="SFL82737.1"/>
    </source>
</evidence>
<dbReference type="InterPro" id="IPR001633">
    <property type="entry name" value="EAL_dom"/>
</dbReference>
<evidence type="ECO:0000259" key="1">
    <source>
        <dbReference type="PROSITE" id="PS50883"/>
    </source>
</evidence>
<dbReference type="AlphaFoldDB" id="A0A1I4KWD5"/>
<dbReference type="PANTHER" id="PTHR33121:SF76">
    <property type="entry name" value="SIGNALING PROTEIN"/>
    <property type="match status" value="1"/>
</dbReference>
<feature type="domain" description="EAL" evidence="1">
    <location>
        <begin position="153"/>
        <end position="398"/>
    </location>
</feature>
<reference evidence="2 3" key="1">
    <citation type="submission" date="2016-10" db="EMBL/GenBank/DDBJ databases">
        <authorList>
            <person name="de Groot N.N."/>
        </authorList>
    </citation>
    <scope>NUCLEOTIDE SEQUENCE [LARGE SCALE GENOMIC DNA]</scope>
    <source>
        <strain evidence="2 3">Nm146</strain>
    </source>
</reference>
<dbReference type="InterPro" id="IPR050706">
    <property type="entry name" value="Cyclic-di-GMP_PDE-like"/>
</dbReference>
<dbReference type="SMART" id="SM00052">
    <property type="entry name" value="EAL"/>
    <property type="match status" value="1"/>
</dbReference>
<proteinExistence type="predicted"/>
<dbReference type="PROSITE" id="PS50883">
    <property type="entry name" value="EAL"/>
    <property type="match status" value="1"/>
</dbReference>
<dbReference type="CDD" id="cd01948">
    <property type="entry name" value="EAL"/>
    <property type="match status" value="1"/>
</dbReference>
<dbReference type="SUPFAM" id="SSF141868">
    <property type="entry name" value="EAL domain-like"/>
    <property type="match status" value="1"/>
</dbReference>
<gene>
    <name evidence="2" type="ORF">SAMN05421880_10159</name>
</gene>
<protein>
    <submittedName>
        <fullName evidence="2">EAL domain, c-di-GMP-specific phosphodiesterase class I (Or its enzymatically inactive variant)</fullName>
    </submittedName>
</protein>
<keyword evidence="3" id="KW-1185">Reference proteome</keyword>
<dbReference type="Gene3D" id="3.20.20.450">
    <property type="entry name" value="EAL domain"/>
    <property type="match status" value="1"/>
</dbReference>
<dbReference type="Proteomes" id="UP000199561">
    <property type="component" value="Unassembled WGS sequence"/>
</dbReference>
<dbReference type="STRING" id="52442.SAMN05421880_10159"/>
<dbReference type="GO" id="GO:0071111">
    <property type="term" value="F:cyclic-guanylate-specific phosphodiesterase activity"/>
    <property type="evidence" value="ECO:0007669"/>
    <property type="project" value="InterPro"/>
</dbReference>
<dbReference type="EMBL" id="FOUF01000001">
    <property type="protein sequence ID" value="SFL82737.1"/>
    <property type="molecule type" value="Genomic_DNA"/>
</dbReference>
<organism evidence="2 3">
    <name type="scientific">Nitrosomonas nitrosa</name>
    <dbReference type="NCBI Taxonomy" id="52442"/>
    <lineage>
        <taxon>Bacteria</taxon>
        <taxon>Pseudomonadati</taxon>
        <taxon>Pseudomonadota</taxon>
        <taxon>Betaproteobacteria</taxon>
        <taxon>Nitrosomonadales</taxon>
        <taxon>Nitrosomonadaceae</taxon>
        <taxon>Nitrosomonas</taxon>
    </lineage>
</organism>
<dbReference type="Pfam" id="PF00563">
    <property type="entry name" value="EAL"/>
    <property type="match status" value="1"/>
</dbReference>